<dbReference type="GO" id="GO:0000294">
    <property type="term" value="P:nuclear-transcribed mRNA catabolic process, RNase MRP-dependent"/>
    <property type="evidence" value="ECO:0007669"/>
    <property type="project" value="TreeGrafter"/>
</dbReference>
<feature type="region of interest" description="Disordered" evidence="1">
    <location>
        <begin position="1"/>
        <end position="20"/>
    </location>
</feature>
<dbReference type="InterPro" id="IPR047204">
    <property type="entry name" value="RMP1_RBD"/>
</dbReference>
<dbReference type="Pfam" id="PF20945">
    <property type="entry name" value="RMP1"/>
    <property type="match status" value="1"/>
</dbReference>
<evidence type="ECO:0000313" key="4">
    <source>
        <dbReference type="Proteomes" id="UP000186583"/>
    </source>
</evidence>
<keyword evidence="4" id="KW-1185">Reference proteome</keyword>
<dbReference type="InterPro" id="IPR047205">
    <property type="entry name" value="RMP1"/>
</dbReference>
<gene>
    <name evidence="3" type="ORF">CCHL11_05472</name>
</gene>
<feature type="domain" description="RNase MRP protein 1 RNA binding" evidence="2">
    <location>
        <begin position="33"/>
        <end position="135"/>
    </location>
</feature>
<reference evidence="3 4" key="1">
    <citation type="submission" date="2016-11" db="EMBL/GenBank/DDBJ databases">
        <title>Draft Genome Assembly of Colletotrichum chlorophyti a pathogen of herbaceous plants.</title>
        <authorList>
            <person name="Gan P."/>
            <person name="Narusaka M."/>
            <person name="Tsushima A."/>
            <person name="Narusaka Y."/>
            <person name="Takano Y."/>
            <person name="Shirasu K."/>
        </authorList>
    </citation>
    <scope>NUCLEOTIDE SEQUENCE [LARGE SCALE GENOMIC DNA]</scope>
    <source>
        <strain evidence="3 4">NTL11</strain>
    </source>
</reference>
<evidence type="ECO:0000259" key="2">
    <source>
        <dbReference type="Pfam" id="PF20945"/>
    </source>
</evidence>
<dbReference type="PANTHER" id="PTHR37792">
    <property type="entry name" value="RIBONUCLEASE MRP PROTEIN SUBUNIT RMP1"/>
    <property type="match status" value="1"/>
</dbReference>
<proteinExistence type="predicted"/>
<dbReference type="GO" id="GO:0000466">
    <property type="term" value="P:maturation of 5.8S rRNA from tricistronic rRNA transcript (SSU-rRNA, 5.8S rRNA, LSU-rRNA)"/>
    <property type="evidence" value="ECO:0007669"/>
    <property type="project" value="TreeGrafter"/>
</dbReference>
<dbReference type="GO" id="GO:0042134">
    <property type="term" value="F:rRNA primary transcript binding"/>
    <property type="evidence" value="ECO:0007669"/>
    <property type="project" value="InterPro"/>
</dbReference>
<accession>A0A1Q8RBE6</accession>
<dbReference type="EMBL" id="MPGH01000243">
    <property type="protein sequence ID" value="OLN81662.1"/>
    <property type="molecule type" value="Genomic_DNA"/>
</dbReference>
<dbReference type="OrthoDB" id="5414547at2759"/>
<sequence>MPPGIAAAAPASRDSSAADEPTHEALLPILSILDGFNHRNKNQHRVACWWAQFDLLRRSLRRLADDLVARTRRRHAQSFKKKQPPKKADPLDDDIAARVDLLLNTTIPSSFLAFTQLTADNQHAALGLVLLGLLASVNTVIAPLVPHQADKGHDDVATAARPTNSPAAVMGPAKDQKQQLDSVDLGVAISRDQIKSAKSLTRRPAPDAEEPIANLSTVPKKRKMDAPLAEAVAAAKDKKREKKPGKKKSKKGDEFSDLFSSLM</sequence>
<dbReference type="PANTHER" id="PTHR37792:SF1">
    <property type="entry name" value="RIBONUCLEASE MRP PROTEIN SUBUNIT RMP1"/>
    <property type="match status" value="1"/>
</dbReference>
<dbReference type="CDD" id="cd22573">
    <property type="entry name" value="RMP1_RBD"/>
    <property type="match status" value="1"/>
</dbReference>
<feature type="compositionally biased region" description="Basic residues" evidence="1">
    <location>
        <begin position="237"/>
        <end position="250"/>
    </location>
</feature>
<dbReference type="GO" id="GO:0000172">
    <property type="term" value="C:ribonuclease MRP complex"/>
    <property type="evidence" value="ECO:0007669"/>
    <property type="project" value="InterPro"/>
</dbReference>
<comment type="caution">
    <text evidence="3">The sequence shown here is derived from an EMBL/GenBank/DDBJ whole genome shotgun (WGS) entry which is preliminary data.</text>
</comment>
<protein>
    <submittedName>
        <fullName evidence="3">Ribonuclease MRP protein subunit rmp1</fullName>
    </submittedName>
</protein>
<evidence type="ECO:0000313" key="3">
    <source>
        <dbReference type="EMBL" id="OLN81662.1"/>
    </source>
</evidence>
<dbReference type="Proteomes" id="UP000186583">
    <property type="component" value="Unassembled WGS sequence"/>
</dbReference>
<evidence type="ECO:0000256" key="1">
    <source>
        <dbReference type="SAM" id="MobiDB-lite"/>
    </source>
</evidence>
<feature type="compositionally biased region" description="Low complexity" evidence="1">
    <location>
        <begin position="1"/>
        <end position="15"/>
    </location>
</feature>
<dbReference type="STRING" id="708187.A0A1Q8RBE6"/>
<feature type="region of interest" description="Disordered" evidence="1">
    <location>
        <begin position="196"/>
        <end position="263"/>
    </location>
</feature>
<feature type="region of interest" description="Disordered" evidence="1">
    <location>
        <begin position="155"/>
        <end position="180"/>
    </location>
</feature>
<organism evidence="3 4">
    <name type="scientific">Colletotrichum chlorophyti</name>
    <dbReference type="NCBI Taxonomy" id="708187"/>
    <lineage>
        <taxon>Eukaryota</taxon>
        <taxon>Fungi</taxon>
        <taxon>Dikarya</taxon>
        <taxon>Ascomycota</taxon>
        <taxon>Pezizomycotina</taxon>
        <taxon>Sordariomycetes</taxon>
        <taxon>Hypocreomycetidae</taxon>
        <taxon>Glomerellales</taxon>
        <taxon>Glomerellaceae</taxon>
        <taxon>Colletotrichum</taxon>
    </lineage>
</organism>
<name>A0A1Q8RBE6_9PEZI</name>
<dbReference type="AlphaFoldDB" id="A0A1Q8RBE6"/>